<dbReference type="Proteomes" id="UP000729402">
    <property type="component" value="Unassembled WGS sequence"/>
</dbReference>
<name>A0A8J5REL6_ZIZPA</name>
<comment type="caution">
    <text evidence="1">The sequence shown here is derived from an EMBL/GenBank/DDBJ whole genome shotgun (WGS) entry which is preliminary data.</text>
</comment>
<dbReference type="AlphaFoldDB" id="A0A8J5REL6"/>
<gene>
    <name evidence="1" type="ORF">GUJ93_ZPchr0008g11891</name>
</gene>
<proteinExistence type="predicted"/>
<keyword evidence="2" id="KW-1185">Reference proteome</keyword>
<dbReference type="OrthoDB" id="688089at2759"/>
<protein>
    <submittedName>
        <fullName evidence="1">Uncharacterized protein</fullName>
    </submittedName>
</protein>
<reference evidence="1" key="2">
    <citation type="submission" date="2021-02" db="EMBL/GenBank/DDBJ databases">
        <authorList>
            <person name="Kimball J.A."/>
            <person name="Haas M.W."/>
            <person name="Macchietto M."/>
            <person name="Kono T."/>
            <person name="Duquette J."/>
            <person name="Shao M."/>
        </authorList>
    </citation>
    <scope>NUCLEOTIDE SEQUENCE</scope>
    <source>
        <tissue evidence="1">Fresh leaf tissue</tissue>
    </source>
</reference>
<dbReference type="PANTHER" id="PTHR45224:SF16">
    <property type="entry name" value="OS01G0527900 PROTEIN"/>
    <property type="match status" value="1"/>
</dbReference>
<evidence type="ECO:0000313" key="1">
    <source>
        <dbReference type="EMBL" id="KAG8047697.1"/>
    </source>
</evidence>
<dbReference type="EMBL" id="JAAALK010000290">
    <property type="protein sequence ID" value="KAG8047697.1"/>
    <property type="molecule type" value="Genomic_DNA"/>
</dbReference>
<organism evidence="1 2">
    <name type="scientific">Zizania palustris</name>
    <name type="common">Northern wild rice</name>
    <dbReference type="NCBI Taxonomy" id="103762"/>
    <lineage>
        <taxon>Eukaryota</taxon>
        <taxon>Viridiplantae</taxon>
        <taxon>Streptophyta</taxon>
        <taxon>Embryophyta</taxon>
        <taxon>Tracheophyta</taxon>
        <taxon>Spermatophyta</taxon>
        <taxon>Magnoliopsida</taxon>
        <taxon>Liliopsida</taxon>
        <taxon>Poales</taxon>
        <taxon>Poaceae</taxon>
        <taxon>BOP clade</taxon>
        <taxon>Oryzoideae</taxon>
        <taxon>Oryzeae</taxon>
        <taxon>Zizaniinae</taxon>
        <taxon>Zizania</taxon>
    </lineage>
</organism>
<sequence length="238" mass="26146">MARQSKRTCAPVPKVQAIPSTGEQPIPLSAMFGTDAWCPPCAPWPRAPTSSPYWLAGIQHPNMASSASQGTWWGHPSIGASANHVSSSDNLEDSDLQAWGSDSHPPGGFINFLNNAQVVSNGNSSQPIHIGDDINDSDSARTEKRLLWTKEEDLRLHHPKNRTRLVKSVNDHFGRIKKRVAWFCGSWKEANALWASGESDVDLMDRALPTMSDSDFSSNDSDELAPSKVIKETLHMTF</sequence>
<accession>A0A8J5REL6</accession>
<reference evidence="1" key="1">
    <citation type="journal article" date="2021" name="bioRxiv">
        <title>Whole Genome Assembly and Annotation of Northern Wild Rice, Zizania palustris L., Supports a Whole Genome Duplication in the Zizania Genus.</title>
        <authorList>
            <person name="Haas M."/>
            <person name="Kono T."/>
            <person name="Macchietto M."/>
            <person name="Millas R."/>
            <person name="McGilp L."/>
            <person name="Shao M."/>
            <person name="Duquette J."/>
            <person name="Hirsch C.N."/>
            <person name="Kimball J."/>
        </authorList>
    </citation>
    <scope>NUCLEOTIDE SEQUENCE</scope>
    <source>
        <tissue evidence="1">Fresh leaf tissue</tissue>
    </source>
</reference>
<evidence type="ECO:0000313" key="2">
    <source>
        <dbReference type="Proteomes" id="UP000729402"/>
    </source>
</evidence>
<dbReference type="PANTHER" id="PTHR45224">
    <property type="entry name" value="OS01G0527900 PROTEIN-RELATED"/>
    <property type="match status" value="1"/>
</dbReference>